<feature type="transmembrane region" description="Helical" evidence="7">
    <location>
        <begin position="186"/>
        <end position="204"/>
    </location>
</feature>
<evidence type="ECO:0000256" key="3">
    <source>
        <dbReference type="ARBA" id="ARBA00022475"/>
    </source>
</evidence>
<evidence type="ECO:0000256" key="7">
    <source>
        <dbReference type="SAM" id="Phobius"/>
    </source>
</evidence>
<feature type="transmembrane region" description="Helical" evidence="7">
    <location>
        <begin position="628"/>
        <end position="655"/>
    </location>
</feature>
<proteinExistence type="inferred from homology"/>
<dbReference type="PANTHER" id="PTHR33406">
    <property type="entry name" value="MEMBRANE PROTEIN MJ1562-RELATED"/>
    <property type="match status" value="1"/>
</dbReference>
<keyword evidence="5 7" id="KW-1133">Transmembrane helix</keyword>
<evidence type="ECO:0000256" key="5">
    <source>
        <dbReference type="ARBA" id="ARBA00022989"/>
    </source>
</evidence>
<feature type="transmembrane region" description="Helical" evidence="7">
    <location>
        <begin position="595"/>
        <end position="616"/>
    </location>
</feature>
<feature type="transmembrane region" description="Helical" evidence="7">
    <location>
        <begin position="21"/>
        <end position="39"/>
    </location>
</feature>
<dbReference type="InterPro" id="IPR000731">
    <property type="entry name" value="SSD"/>
</dbReference>
<evidence type="ECO:0000256" key="1">
    <source>
        <dbReference type="ARBA" id="ARBA00004651"/>
    </source>
</evidence>
<name>A0A090IRB1_9BACI</name>
<protein>
    <submittedName>
        <fullName evidence="9">Export protein</fullName>
    </submittedName>
</protein>
<keyword evidence="4 7" id="KW-0812">Transmembrane</keyword>
<dbReference type="GO" id="GO:0005886">
    <property type="term" value="C:plasma membrane"/>
    <property type="evidence" value="ECO:0007669"/>
    <property type="project" value="UniProtKB-SubCell"/>
</dbReference>
<feature type="transmembrane region" description="Helical" evidence="7">
    <location>
        <begin position="533"/>
        <end position="552"/>
    </location>
</feature>
<evidence type="ECO:0000313" key="9">
    <source>
        <dbReference type="EMBL" id="CEE00606.1"/>
    </source>
</evidence>
<dbReference type="PROSITE" id="PS50156">
    <property type="entry name" value="SSD"/>
    <property type="match status" value="1"/>
</dbReference>
<gene>
    <name evidence="9" type="ORF">BT1A1_0755</name>
</gene>
<dbReference type="InterPro" id="IPR050545">
    <property type="entry name" value="Mycobact_MmpL"/>
</dbReference>
<feature type="transmembrane region" description="Helical" evidence="7">
    <location>
        <begin position="286"/>
        <end position="307"/>
    </location>
</feature>
<keyword evidence="10" id="KW-1185">Reference proteome</keyword>
<dbReference type="RefSeq" id="WP_034768262.1">
    <property type="nucleotide sequence ID" value="NZ_CCRF01000028.1"/>
</dbReference>
<comment type="similarity">
    <text evidence="2">Belongs to the resistance-nodulation-cell division (RND) (TC 2.A.6) family. MmpL subfamily.</text>
</comment>
<evidence type="ECO:0000259" key="8">
    <source>
        <dbReference type="PROSITE" id="PS50156"/>
    </source>
</evidence>
<keyword evidence="6 7" id="KW-0472">Membrane</keyword>
<evidence type="ECO:0000256" key="4">
    <source>
        <dbReference type="ARBA" id="ARBA00022692"/>
    </source>
</evidence>
<organism evidence="9 10">
    <name type="scientific">Caldibacillus thermoamylovorans</name>
    <dbReference type="NCBI Taxonomy" id="35841"/>
    <lineage>
        <taxon>Bacteria</taxon>
        <taxon>Bacillati</taxon>
        <taxon>Bacillota</taxon>
        <taxon>Bacilli</taxon>
        <taxon>Bacillales</taxon>
        <taxon>Bacillaceae</taxon>
        <taxon>Caldibacillus</taxon>
    </lineage>
</organism>
<evidence type="ECO:0000313" key="10">
    <source>
        <dbReference type="Proteomes" id="UP000040576"/>
    </source>
</evidence>
<dbReference type="PANTHER" id="PTHR33406:SF6">
    <property type="entry name" value="MEMBRANE PROTEIN YDGH-RELATED"/>
    <property type="match status" value="1"/>
</dbReference>
<reference evidence="9 10" key="1">
    <citation type="submission" date="2014-07" db="EMBL/GenBank/DDBJ databases">
        <authorList>
            <person name="Wibberg Daniel"/>
        </authorList>
    </citation>
    <scope>NUCLEOTIDE SEQUENCE [LARGE SCALE GENOMIC DNA]</scope>
</reference>
<keyword evidence="3" id="KW-1003">Cell membrane</keyword>
<dbReference type="Gene3D" id="1.20.1640.10">
    <property type="entry name" value="Multidrug efflux transporter AcrB transmembrane domain"/>
    <property type="match status" value="2"/>
</dbReference>
<dbReference type="EMBL" id="CCRF01000028">
    <property type="protein sequence ID" value="CEE00606.1"/>
    <property type="molecule type" value="Genomic_DNA"/>
</dbReference>
<feature type="transmembrane region" description="Helical" evidence="7">
    <location>
        <begin position="211"/>
        <end position="231"/>
    </location>
</feature>
<evidence type="ECO:0000256" key="2">
    <source>
        <dbReference type="ARBA" id="ARBA00010157"/>
    </source>
</evidence>
<feature type="transmembrane region" description="Helical" evidence="7">
    <location>
        <begin position="243"/>
        <end position="265"/>
    </location>
</feature>
<dbReference type="InterPro" id="IPR004869">
    <property type="entry name" value="MMPL_dom"/>
</dbReference>
<dbReference type="SUPFAM" id="SSF82866">
    <property type="entry name" value="Multidrug efflux transporter AcrB transmembrane domain"/>
    <property type="match status" value="2"/>
</dbReference>
<evidence type="ECO:0000256" key="6">
    <source>
        <dbReference type="ARBA" id="ARBA00023136"/>
    </source>
</evidence>
<feature type="domain" description="SSD" evidence="8">
    <location>
        <begin position="564"/>
        <end position="690"/>
    </location>
</feature>
<sequence>MRKFLQAVTDRVSTKKGMWMTLAAWFIITVLLAIFTPSVRDYEVSSIDSLPDDAKSVIAQKKIDNYFKDNEGIPAILVFQSKNGPIQLNQLAQILEQITAGKINGVEQVVPLAQLPPQATAEFFSEDQTTAIIPLTYNASMESKEIKEANEQLQKIVQQSSDYTLYITGPAGIAADTLSLFSRADFVLIMSTVGLILVLLIVIYRSPLLAFIPLFAAVFVYEVVTQILGLMGKAGLMMSKQTISIMSILLFAAVIDYSLFVFSRYREELKQHEDKFVAMKEAMRETGMPVFFSGGTVLVAMLVLFFAQFGDYRNFAPTFATTMAVIMIASITLVPALFMLFGRKSFWPKIPHVGDESVASHSFWSKVGRFVVKKPWVAIGAISIVLLLSAGHLFKLEYEFDTMKSFPEDMLSRQGYEILEEKFAKGDLAPTTVLLEGSESFHQAQIAKVQEELSNQSLVDNVRINGVTEDGKAVNYSLTFAESPYAVETIDAMEKIIGNSDEIMQKSNVDGELFFAGETASLVDERGINNRDVIVIVLLETVLIFIMLIVLTKSVKMPIYMMGTILVSFLAALGLGTFLTNLFFDISTISDRVPLYAFVFLVALGIDYNIILISRFQEERQKHPVKKAVEIAVANTGGVISSAGLILAATFAVLMTQPIELLFVFGFTVTVGILLDTFLIRGVLLPALVTVIEKDKHEDKKLATTPH</sequence>
<feature type="transmembrane region" description="Helical" evidence="7">
    <location>
        <begin position="376"/>
        <end position="394"/>
    </location>
</feature>
<dbReference type="Proteomes" id="UP000040576">
    <property type="component" value="Unassembled WGS sequence"/>
</dbReference>
<comment type="subcellular location">
    <subcellularLocation>
        <location evidence="1">Cell membrane</location>
        <topology evidence="1">Multi-pass membrane protein</topology>
    </subcellularLocation>
</comment>
<accession>A0A090IRB1</accession>
<feature type="transmembrane region" description="Helical" evidence="7">
    <location>
        <begin position="661"/>
        <end position="692"/>
    </location>
</feature>
<feature type="transmembrane region" description="Helical" evidence="7">
    <location>
        <begin position="319"/>
        <end position="341"/>
    </location>
</feature>
<feature type="transmembrane region" description="Helical" evidence="7">
    <location>
        <begin position="559"/>
        <end position="583"/>
    </location>
</feature>
<dbReference type="AlphaFoldDB" id="A0A090IRB1"/>
<dbReference type="Pfam" id="PF03176">
    <property type="entry name" value="MMPL"/>
    <property type="match status" value="2"/>
</dbReference>